<organism evidence="3 4">
    <name type="scientific">Pseudo-nitzschia multistriata</name>
    <dbReference type="NCBI Taxonomy" id="183589"/>
    <lineage>
        <taxon>Eukaryota</taxon>
        <taxon>Sar</taxon>
        <taxon>Stramenopiles</taxon>
        <taxon>Ochrophyta</taxon>
        <taxon>Bacillariophyta</taxon>
        <taxon>Bacillariophyceae</taxon>
        <taxon>Bacillariophycidae</taxon>
        <taxon>Bacillariales</taxon>
        <taxon>Bacillariaceae</taxon>
        <taxon>Pseudo-nitzschia</taxon>
    </lineage>
</organism>
<name>A0A448ZCG3_9STRA</name>
<evidence type="ECO:0000313" key="4">
    <source>
        <dbReference type="Proteomes" id="UP000291116"/>
    </source>
</evidence>
<keyword evidence="2" id="KW-0472">Membrane</keyword>
<evidence type="ECO:0000256" key="1">
    <source>
        <dbReference type="SAM" id="MobiDB-lite"/>
    </source>
</evidence>
<evidence type="ECO:0000256" key="2">
    <source>
        <dbReference type="SAM" id="Phobius"/>
    </source>
</evidence>
<protein>
    <submittedName>
        <fullName evidence="3">Uncharacterized protein</fullName>
    </submittedName>
</protein>
<keyword evidence="2" id="KW-0812">Transmembrane</keyword>
<feature type="compositionally biased region" description="Pro residues" evidence="1">
    <location>
        <begin position="50"/>
        <end position="65"/>
    </location>
</feature>
<keyword evidence="4" id="KW-1185">Reference proteome</keyword>
<reference evidence="3 4" key="1">
    <citation type="submission" date="2019-01" db="EMBL/GenBank/DDBJ databases">
        <authorList>
            <person name="Ferrante I. M."/>
        </authorList>
    </citation>
    <scope>NUCLEOTIDE SEQUENCE [LARGE SCALE GENOMIC DNA]</scope>
    <source>
        <strain evidence="3 4">B856</strain>
    </source>
</reference>
<feature type="compositionally biased region" description="Low complexity" evidence="1">
    <location>
        <begin position="883"/>
        <end position="897"/>
    </location>
</feature>
<feature type="region of interest" description="Disordered" evidence="1">
    <location>
        <begin position="125"/>
        <end position="218"/>
    </location>
</feature>
<keyword evidence="2" id="KW-1133">Transmembrane helix</keyword>
<dbReference type="OrthoDB" id="48774at2759"/>
<gene>
    <name evidence="3" type="ORF">PSNMU_V1.4_AUG-EV-PASAV3_0066010</name>
</gene>
<sequence>MDTPVPTSEPTAFSSSDLTTELSSDDAPKAPKPTLTDVLEDVPLPNATPVAPPTVAPVPVPIPVPTNPPVPPPTVVPIPVPVPTNAPIPLPVPTAAPIPLPVPTNAPIAVIPDTPPPAPQVLVDVEVTEPPTHTSSTFDDVEVTEPPTHTSSMFDDDDDDDAVIDDDDAMIDDDDAMIDDDDAMIDDDDALLDDDDDDDDDDDAQKDDDLNFDDDDDDDAVELDDDSALGKNSLPGSTMTYQGVRGEWEFSGIQSDWGPAHAGSMVYDFTRNSVYLVGSYFPDSENDWVRSGCFLGEIPMSDIKDWKTVESPLPPSAKNRLPSNHYDGVEVFSLPDSLDPREVLSCHSIMYDDRDDSNHYLFIGAVDEPDAQIRSGTINGFVNAFQRSSTNPDWELKINPTALDTAKAEDFRDTSPVPVRYPIAMTTGFYQNQEHLMVVSVSSNDPLLTEEYVESGDANNAQNFKNTMVPPGLRPYNSFAKRGSNYFYSHQFFTYDKRKNDMELTFSFDAILDSDETYPTGVVNLVPNNMIAVMVGHLKGRGPRVFRFPKPLMNGVERLDDFDGFVQNFLFANGVQPQFRDSLRVSSVEMNPPLDDFIHGICLGPKNEIGNHDSYFIVGSTYGTMPAGTLQDEITTNILSGKSKKSMDGNRIDKLSAFVSKVESNEIVWTTQLYAVPESKTTLNGGKTEAFGCHLIESDPTTMYVGGNVYEGGVMDSKFESAGGDDVWVAQIDTANGEPRWIKQVGSAGTDRISHTNGVQAALNGDCILYGETTGELYREKRKNEEDKYTSDVFVTTFGKNDGFTGPTIGSQDSTSKKSGTIIGVGTALVVVSLLMCAGVFYKFRRPTRRGASKNAKAGSDGIFSGNLAPEYHDDEDAQVTDAASNGASNGSTSGFSDNAPPPHVFQDDPKIAPEKSFV</sequence>
<feature type="compositionally biased region" description="Polar residues" evidence="1">
    <location>
        <begin position="1"/>
        <end position="13"/>
    </location>
</feature>
<dbReference type="EMBL" id="CAACVS010000234">
    <property type="protein sequence ID" value="VEU39736.1"/>
    <property type="molecule type" value="Genomic_DNA"/>
</dbReference>
<dbReference type="AlphaFoldDB" id="A0A448ZCG3"/>
<dbReference type="Proteomes" id="UP000291116">
    <property type="component" value="Unassembled WGS sequence"/>
</dbReference>
<feature type="compositionally biased region" description="Basic and acidic residues" evidence="1">
    <location>
        <begin position="906"/>
        <end position="919"/>
    </location>
</feature>
<feature type="region of interest" description="Disordered" evidence="1">
    <location>
        <begin position="867"/>
        <end position="919"/>
    </location>
</feature>
<evidence type="ECO:0000313" key="3">
    <source>
        <dbReference type="EMBL" id="VEU39736.1"/>
    </source>
</evidence>
<accession>A0A448ZCG3</accession>
<proteinExistence type="predicted"/>
<feature type="compositionally biased region" description="Acidic residues" evidence="1">
    <location>
        <begin position="154"/>
        <end position="218"/>
    </location>
</feature>
<feature type="region of interest" description="Disordered" evidence="1">
    <location>
        <begin position="1"/>
        <end position="65"/>
    </location>
</feature>
<feature type="transmembrane region" description="Helical" evidence="2">
    <location>
        <begin position="822"/>
        <end position="844"/>
    </location>
</feature>